<reference evidence="2" key="2">
    <citation type="submission" date="2021-04" db="EMBL/GenBank/DDBJ databases">
        <authorList>
            <person name="Karlyshev A.V."/>
        </authorList>
    </citation>
    <scope>NUCLEOTIDE SEQUENCE</scope>
    <source>
        <strain evidence="2">LMG 29479</strain>
    </source>
</reference>
<evidence type="ECO:0000256" key="1">
    <source>
        <dbReference type="SAM" id="Phobius"/>
    </source>
</evidence>
<gene>
    <name evidence="3" type="ORF">KB893_000325</name>
    <name evidence="2" type="ORF">KB893_07615</name>
</gene>
<dbReference type="EMBL" id="JAGQFT020000001">
    <property type="protein sequence ID" value="MBS7455581.1"/>
    <property type="molecule type" value="Genomic_DNA"/>
</dbReference>
<proteinExistence type="predicted"/>
<keyword evidence="4" id="KW-1185">Reference proteome</keyword>
<evidence type="ECO:0000313" key="2">
    <source>
        <dbReference type="EMBL" id="MBR0562379.1"/>
    </source>
</evidence>
<dbReference type="AlphaFoldDB" id="A0A8J7VV11"/>
<dbReference type="PROSITE" id="PS51257">
    <property type="entry name" value="PROKAR_LIPOPROTEIN"/>
    <property type="match status" value="1"/>
</dbReference>
<comment type="caution">
    <text evidence="2">The sequence shown here is derived from an EMBL/GenBank/DDBJ whole genome shotgun (WGS) entry which is preliminary data.</text>
</comment>
<sequence length="147" mass="15493">MSILFRLVAILEIAGGFYGLATACKRLLLGGFGGSGALLLVVGLVLSALALVAGVMLMENQAQGARLSRIVQALQIPLIGTPWLSYAWHVGATVPLSIAFGRSVSADLDWAIPSAGWRFALAGPSTVHLGVNLLALTLWLVLRFARR</sequence>
<accession>A0A8J7VV11</accession>
<keyword evidence="1" id="KW-0812">Transmembrane</keyword>
<dbReference type="Proteomes" id="UP000675747">
    <property type="component" value="Unassembled WGS sequence"/>
</dbReference>
<dbReference type="EMBL" id="JAGQFT010000048">
    <property type="protein sequence ID" value="MBR0562379.1"/>
    <property type="molecule type" value="Genomic_DNA"/>
</dbReference>
<keyword evidence="1" id="KW-0472">Membrane</keyword>
<dbReference type="RefSeq" id="WP_211926322.1">
    <property type="nucleotide sequence ID" value="NZ_JAGQFT020000001.1"/>
</dbReference>
<reference evidence="3 4" key="1">
    <citation type="journal article" date="2021" name="Microbiol. Resour. Announc.">
        <title>Draft Genome Sequence of Coralloluteibacterium stylophorae LMG 29479T.</title>
        <authorList>
            <person name="Karlyshev A.V."/>
            <person name="Kudryashova E.B."/>
            <person name="Ariskina E.V."/>
            <person name="Conroy A.P."/>
            <person name="Abidueva E.Y."/>
        </authorList>
    </citation>
    <scope>NUCLEOTIDE SEQUENCE [LARGE SCALE GENOMIC DNA]</scope>
    <source>
        <strain evidence="3 4">LMG 29479</strain>
    </source>
</reference>
<organism evidence="2">
    <name type="scientific">Coralloluteibacterium stylophorae</name>
    <dbReference type="NCBI Taxonomy" id="1776034"/>
    <lineage>
        <taxon>Bacteria</taxon>
        <taxon>Pseudomonadati</taxon>
        <taxon>Pseudomonadota</taxon>
        <taxon>Gammaproteobacteria</taxon>
        <taxon>Lysobacterales</taxon>
        <taxon>Lysobacteraceae</taxon>
        <taxon>Coralloluteibacterium</taxon>
    </lineage>
</organism>
<name>A0A8J7VV11_9GAMM</name>
<protein>
    <submittedName>
        <fullName evidence="2">Uncharacterized protein</fullName>
    </submittedName>
</protein>
<feature type="transmembrane region" description="Helical" evidence="1">
    <location>
        <begin position="78"/>
        <end position="100"/>
    </location>
</feature>
<keyword evidence="1" id="KW-1133">Transmembrane helix</keyword>
<evidence type="ECO:0000313" key="4">
    <source>
        <dbReference type="Proteomes" id="UP000675747"/>
    </source>
</evidence>
<evidence type="ECO:0000313" key="3">
    <source>
        <dbReference type="EMBL" id="MBS7455581.1"/>
    </source>
</evidence>
<feature type="transmembrane region" description="Helical" evidence="1">
    <location>
        <begin position="37"/>
        <end position="57"/>
    </location>
</feature>
<feature type="transmembrane region" description="Helical" evidence="1">
    <location>
        <begin position="120"/>
        <end position="142"/>
    </location>
</feature>